<keyword evidence="5" id="KW-0547">Nucleotide-binding</keyword>
<evidence type="ECO:0000256" key="5">
    <source>
        <dbReference type="ARBA" id="ARBA00022741"/>
    </source>
</evidence>
<dbReference type="PANTHER" id="PTHR42711">
    <property type="entry name" value="ABC TRANSPORTER ATP-BINDING PROTEIN"/>
    <property type="match status" value="1"/>
</dbReference>
<dbReference type="RefSeq" id="WP_378162108.1">
    <property type="nucleotide sequence ID" value="NZ_JBHSBU010000001.1"/>
</dbReference>
<dbReference type="InterPro" id="IPR050763">
    <property type="entry name" value="ABC_transporter_ATP-binding"/>
</dbReference>
<dbReference type="GO" id="GO:0005524">
    <property type="term" value="F:ATP binding"/>
    <property type="evidence" value="ECO:0007669"/>
    <property type="project" value="UniProtKB-KW"/>
</dbReference>
<evidence type="ECO:0000256" key="2">
    <source>
        <dbReference type="ARBA" id="ARBA00022448"/>
    </source>
</evidence>
<dbReference type="Pfam" id="PF00005">
    <property type="entry name" value="ABC_tran"/>
    <property type="match status" value="1"/>
</dbReference>
<evidence type="ECO:0000256" key="4">
    <source>
        <dbReference type="ARBA" id="ARBA00022475"/>
    </source>
</evidence>
<keyword evidence="4" id="KW-1003">Cell membrane</keyword>
<accession>A0ABV8MP66</accession>
<organism evidence="8 9">
    <name type="scientific">Chitinimonas lacunae</name>
    <dbReference type="NCBI Taxonomy" id="1963018"/>
    <lineage>
        <taxon>Bacteria</taxon>
        <taxon>Pseudomonadati</taxon>
        <taxon>Pseudomonadota</taxon>
        <taxon>Betaproteobacteria</taxon>
        <taxon>Neisseriales</taxon>
        <taxon>Chitinibacteraceae</taxon>
        <taxon>Chitinimonas</taxon>
    </lineage>
</organism>
<dbReference type="InterPro" id="IPR003593">
    <property type="entry name" value="AAA+_ATPase"/>
</dbReference>
<dbReference type="Proteomes" id="UP001595791">
    <property type="component" value="Unassembled WGS sequence"/>
</dbReference>
<dbReference type="Gene3D" id="3.40.50.300">
    <property type="entry name" value="P-loop containing nucleotide triphosphate hydrolases"/>
    <property type="match status" value="1"/>
</dbReference>
<protein>
    <submittedName>
        <fullName evidence="8">ATP-binding cassette domain-containing protein</fullName>
    </submittedName>
</protein>
<dbReference type="PANTHER" id="PTHR42711:SF5">
    <property type="entry name" value="ABC TRANSPORTER ATP-BINDING PROTEIN NATA"/>
    <property type="match status" value="1"/>
</dbReference>
<dbReference type="InterPro" id="IPR027417">
    <property type="entry name" value="P-loop_NTPase"/>
</dbReference>
<dbReference type="SUPFAM" id="SSF52540">
    <property type="entry name" value="P-loop containing nucleoside triphosphate hydrolases"/>
    <property type="match status" value="1"/>
</dbReference>
<evidence type="ECO:0000259" key="7">
    <source>
        <dbReference type="PROSITE" id="PS50893"/>
    </source>
</evidence>
<keyword evidence="4" id="KW-0472">Membrane</keyword>
<dbReference type="InterPro" id="IPR003439">
    <property type="entry name" value="ABC_transporter-like_ATP-bd"/>
</dbReference>
<gene>
    <name evidence="8" type="ORF">ACFOW7_06045</name>
</gene>
<feature type="domain" description="ABC transporter" evidence="7">
    <location>
        <begin position="1"/>
        <end position="227"/>
    </location>
</feature>
<evidence type="ECO:0000256" key="3">
    <source>
        <dbReference type="ARBA" id="ARBA00022458"/>
    </source>
</evidence>
<dbReference type="SMART" id="SM00382">
    <property type="entry name" value="AAA"/>
    <property type="match status" value="1"/>
</dbReference>
<sequence length="301" mass="33223">MIELDRVVLQSKTFSLEVPSLRLKPGQPTVLVGRNGGGKSTLMEAILGLRPLAQGEIRIEDQPAPSWLKRAENKRRLGVQLQAMSYPAKTRVAEVVGLHHVLYRGRHSTQIAQELAIPAIADRYYERLSRGEKQRVDLYIALSHDPELVLLDEPTTGLDASFVERALALIASFTGRADKTVLYASHIAREVQLARELAWIENGRLGQEPLANYMASRFGTYCGELAVGPAQAEPLLAAASQLPAVRTTRISSHDRLLAFGEGELFKTAFLNLAEHWAAGHTLRLVDYDDLLKNVSCREGGL</sequence>
<dbReference type="EMBL" id="JBHSBU010000001">
    <property type="protein sequence ID" value="MFC4158918.1"/>
    <property type="molecule type" value="Genomic_DNA"/>
</dbReference>
<evidence type="ECO:0000256" key="1">
    <source>
        <dbReference type="ARBA" id="ARBA00005417"/>
    </source>
</evidence>
<comment type="caution">
    <text evidence="8">The sequence shown here is derived from an EMBL/GenBank/DDBJ whole genome shotgun (WGS) entry which is preliminary data.</text>
</comment>
<evidence type="ECO:0000313" key="8">
    <source>
        <dbReference type="EMBL" id="MFC4158918.1"/>
    </source>
</evidence>
<keyword evidence="9" id="KW-1185">Reference proteome</keyword>
<keyword evidence="6 8" id="KW-0067">ATP-binding</keyword>
<comment type="similarity">
    <text evidence="1">Belongs to the ABC transporter superfamily.</text>
</comment>
<evidence type="ECO:0000313" key="9">
    <source>
        <dbReference type="Proteomes" id="UP001595791"/>
    </source>
</evidence>
<keyword evidence="3" id="KW-0536">Nodulation</keyword>
<proteinExistence type="inferred from homology"/>
<name>A0ABV8MP66_9NEIS</name>
<dbReference type="PROSITE" id="PS50893">
    <property type="entry name" value="ABC_TRANSPORTER_2"/>
    <property type="match status" value="1"/>
</dbReference>
<reference evidence="9" key="1">
    <citation type="journal article" date="2019" name="Int. J. Syst. Evol. Microbiol.">
        <title>The Global Catalogue of Microorganisms (GCM) 10K type strain sequencing project: providing services to taxonomists for standard genome sequencing and annotation.</title>
        <authorList>
            <consortium name="The Broad Institute Genomics Platform"/>
            <consortium name="The Broad Institute Genome Sequencing Center for Infectious Disease"/>
            <person name="Wu L."/>
            <person name="Ma J."/>
        </authorList>
    </citation>
    <scope>NUCLEOTIDE SEQUENCE [LARGE SCALE GENOMIC DNA]</scope>
    <source>
        <strain evidence="9">LMG 29894</strain>
    </source>
</reference>
<keyword evidence="2" id="KW-0813">Transport</keyword>
<evidence type="ECO:0000256" key="6">
    <source>
        <dbReference type="ARBA" id="ARBA00022840"/>
    </source>
</evidence>